<name>C9RBE2_AMMDK</name>
<evidence type="ECO:0000313" key="1">
    <source>
        <dbReference type="EMBL" id="ACX51569.1"/>
    </source>
</evidence>
<evidence type="ECO:0000313" key="2">
    <source>
        <dbReference type="Proteomes" id="UP000002620"/>
    </source>
</evidence>
<reference evidence="1 2" key="1">
    <citation type="submission" date="2009-10" db="EMBL/GenBank/DDBJ databases">
        <title>Complete sequence of chromosome of Ammonifex degensii KC4.</title>
        <authorList>
            <consortium name="US DOE Joint Genome Institute"/>
            <person name="Kerfeld C."/>
            <person name="Goodner B."/>
            <person name="Huber H."/>
            <person name="Stetter K."/>
            <person name="Lucas S."/>
            <person name="Copeland A."/>
            <person name="Lapidus A."/>
            <person name="Glavina del Rio T."/>
            <person name="Dalin E."/>
            <person name="Tice H."/>
            <person name="Bruce D."/>
            <person name="Goodwin L."/>
            <person name="Pitluck S."/>
            <person name="Saunders E."/>
            <person name="Brettin T."/>
            <person name="Detter J.C."/>
            <person name="Han C."/>
            <person name="Larimer F."/>
            <person name="Land M."/>
            <person name="Hauser L."/>
            <person name="Kyrpides N."/>
            <person name="Ovchinnikova G."/>
            <person name="Richardson P."/>
        </authorList>
    </citation>
    <scope>NUCLEOTIDE SEQUENCE [LARGE SCALE GENOMIC DNA]</scope>
    <source>
        <strain evidence="2">DSM 10501 / KC4</strain>
    </source>
</reference>
<dbReference type="KEGG" id="adg:Adeg_0416"/>
<proteinExistence type="predicted"/>
<organism evidence="1 2">
    <name type="scientific">Ammonifex degensii (strain DSM 10501 / KC4)</name>
    <dbReference type="NCBI Taxonomy" id="429009"/>
    <lineage>
        <taxon>Bacteria</taxon>
        <taxon>Bacillati</taxon>
        <taxon>Bacillota</taxon>
        <taxon>Clostridia</taxon>
        <taxon>Thermoanaerobacterales</taxon>
        <taxon>Thermoanaerobacteraceae</taxon>
        <taxon>Ammonifex</taxon>
    </lineage>
</organism>
<dbReference type="AlphaFoldDB" id="C9RBE2"/>
<keyword evidence="2" id="KW-1185">Reference proteome</keyword>
<dbReference type="STRING" id="429009.Adeg_0416"/>
<gene>
    <name evidence="1" type="ordered locus">Adeg_0416</name>
</gene>
<accession>C9RBE2</accession>
<dbReference type="Proteomes" id="UP000002620">
    <property type="component" value="Chromosome"/>
</dbReference>
<dbReference type="HOGENOM" id="CLU_3401831_0_0_9"/>
<protein>
    <submittedName>
        <fullName evidence="1">Uncharacterized protein</fullName>
    </submittedName>
</protein>
<sequence>MMLARLSEFQLTPLAGLVWLATWLLVRFTH</sequence>
<dbReference type="EMBL" id="CP001785">
    <property type="protein sequence ID" value="ACX51569.1"/>
    <property type="molecule type" value="Genomic_DNA"/>
</dbReference>